<keyword evidence="1" id="KW-1133">Transmembrane helix</keyword>
<protein>
    <submittedName>
        <fullName evidence="2">Uncharacterized protein</fullName>
    </submittedName>
</protein>
<keyword evidence="1" id="KW-0472">Membrane</keyword>
<dbReference type="AlphaFoldDB" id="A0A6C0F9B5"/>
<reference evidence="2" key="1">
    <citation type="journal article" date="2020" name="Nature">
        <title>Giant virus diversity and host interactions through global metagenomics.</title>
        <authorList>
            <person name="Schulz F."/>
            <person name="Roux S."/>
            <person name="Paez-Espino D."/>
            <person name="Jungbluth S."/>
            <person name="Walsh D.A."/>
            <person name="Denef V.J."/>
            <person name="McMahon K.D."/>
            <person name="Konstantinidis K.T."/>
            <person name="Eloe-Fadrosh E.A."/>
            <person name="Kyrpides N.C."/>
            <person name="Woyke T."/>
        </authorList>
    </citation>
    <scope>NUCLEOTIDE SEQUENCE</scope>
    <source>
        <strain evidence="2">GVMAG-M-3300009181-41</strain>
    </source>
</reference>
<name>A0A6C0F9B5_9ZZZZ</name>
<sequence length="200" mass="22523">MIEKDTMVTVFGVILLAISYGLSSSYILKQDADWKIAGSAVPFGMNMIVLLYIAFGLFSVSKLSTAVKVVIILIFITLSYVEIYFMYEKPATRYGIPFSWFVVTASTIARLYFIVSLHCDLTKTFFVYVAQSIVEPNKAVFPAAALDVVQPNWDKAYSTFESALRKTQLSPDERLEQINKFRAAWGKPPKDVVMTGGRRR</sequence>
<evidence type="ECO:0000313" key="2">
    <source>
        <dbReference type="EMBL" id="QHT35765.1"/>
    </source>
</evidence>
<keyword evidence="1" id="KW-0812">Transmembrane</keyword>
<evidence type="ECO:0000256" key="1">
    <source>
        <dbReference type="SAM" id="Phobius"/>
    </source>
</evidence>
<dbReference type="EMBL" id="MN739026">
    <property type="protein sequence ID" value="QHT35765.1"/>
    <property type="molecule type" value="Genomic_DNA"/>
</dbReference>
<proteinExistence type="predicted"/>
<organism evidence="2">
    <name type="scientific">viral metagenome</name>
    <dbReference type="NCBI Taxonomy" id="1070528"/>
    <lineage>
        <taxon>unclassified sequences</taxon>
        <taxon>metagenomes</taxon>
        <taxon>organismal metagenomes</taxon>
    </lineage>
</organism>
<feature type="transmembrane region" description="Helical" evidence="1">
    <location>
        <begin position="6"/>
        <end position="28"/>
    </location>
</feature>
<feature type="transmembrane region" description="Helical" evidence="1">
    <location>
        <begin position="94"/>
        <end position="115"/>
    </location>
</feature>
<feature type="transmembrane region" description="Helical" evidence="1">
    <location>
        <begin position="40"/>
        <end position="60"/>
    </location>
</feature>
<accession>A0A6C0F9B5</accession>
<feature type="transmembrane region" description="Helical" evidence="1">
    <location>
        <begin position="66"/>
        <end position="87"/>
    </location>
</feature>